<reference evidence="3" key="1">
    <citation type="submission" date="2022-08" db="EMBL/GenBank/DDBJ databases">
        <title>Genome analysis of Corynebacteriales strain.</title>
        <authorList>
            <person name="Lee S.D."/>
        </authorList>
    </citation>
    <scope>NUCLEOTIDE SEQUENCE</scope>
    <source>
        <strain evidence="3">D3-21</strain>
    </source>
</reference>
<organism evidence="3 4">
    <name type="scientific">Speluncibacter jeojiensis</name>
    <dbReference type="NCBI Taxonomy" id="2710754"/>
    <lineage>
        <taxon>Bacteria</taxon>
        <taxon>Bacillati</taxon>
        <taxon>Actinomycetota</taxon>
        <taxon>Actinomycetes</taxon>
        <taxon>Mycobacteriales</taxon>
        <taxon>Speluncibacteraceae</taxon>
        <taxon>Speluncibacter</taxon>
    </lineage>
</organism>
<evidence type="ECO:0000313" key="4">
    <source>
        <dbReference type="Proteomes" id="UP001152755"/>
    </source>
</evidence>
<comment type="similarity">
    <text evidence="1">Belongs to the UPF0098 family.</text>
</comment>
<dbReference type="InterPro" id="IPR005247">
    <property type="entry name" value="YbhB_YbcL/LppC-like"/>
</dbReference>
<feature type="compositionally biased region" description="Low complexity" evidence="2">
    <location>
        <begin position="68"/>
        <end position="83"/>
    </location>
</feature>
<accession>A0A9X4MAH7</accession>
<evidence type="ECO:0000256" key="1">
    <source>
        <dbReference type="ARBA" id="ARBA00007120"/>
    </source>
</evidence>
<dbReference type="Gene3D" id="3.90.280.10">
    <property type="entry name" value="PEBP-like"/>
    <property type="match status" value="1"/>
</dbReference>
<evidence type="ECO:0000256" key="2">
    <source>
        <dbReference type="SAM" id="MobiDB-lite"/>
    </source>
</evidence>
<dbReference type="Pfam" id="PF01161">
    <property type="entry name" value="PBP"/>
    <property type="match status" value="1"/>
</dbReference>
<sequence>MFRQLSWSGAPAGTAGSAVSVFDRDAGNGRGYWHWAVVDIPASVTGLRSGAGAPDGTALPPGARQLRGSSGVAGNVGAAPPAGAGTHHHVITVSALDRPVLPVPASADAGDVESIIQQHTVARGAIVPVATR</sequence>
<dbReference type="CDD" id="cd00865">
    <property type="entry name" value="PEBP_bact_arch"/>
    <property type="match status" value="1"/>
</dbReference>
<dbReference type="InterPro" id="IPR008914">
    <property type="entry name" value="PEBP"/>
</dbReference>
<name>A0A9X4MAH7_9ACTN</name>
<dbReference type="AlphaFoldDB" id="A0A9X4MAH7"/>
<protein>
    <submittedName>
        <fullName evidence="3">YbhB/YbcL family Raf kinase inhibitor-like protein</fullName>
    </submittedName>
</protein>
<gene>
    <name evidence="3" type="ORF">NVS88_20490</name>
</gene>
<dbReference type="EMBL" id="JANRHA010000020">
    <property type="protein sequence ID" value="MDG3016936.1"/>
    <property type="molecule type" value="Genomic_DNA"/>
</dbReference>
<dbReference type="NCBIfam" id="TIGR00481">
    <property type="entry name" value="YbhB/YbcL family Raf kinase inhibitor-like protein"/>
    <property type="match status" value="1"/>
</dbReference>
<comment type="caution">
    <text evidence="3">The sequence shown here is derived from an EMBL/GenBank/DDBJ whole genome shotgun (WGS) entry which is preliminary data.</text>
</comment>
<keyword evidence="4" id="KW-1185">Reference proteome</keyword>
<dbReference type="Proteomes" id="UP001152755">
    <property type="component" value="Unassembled WGS sequence"/>
</dbReference>
<feature type="region of interest" description="Disordered" evidence="2">
    <location>
        <begin position="49"/>
        <end position="83"/>
    </location>
</feature>
<proteinExistence type="inferred from homology"/>
<dbReference type="RefSeq" id="WP_277830491.1">
    <property type="nucleotide sequence ID" value="NZ_JAAIVF010000001.1"/>
</dbReference>
<dbReference type="SUPFAM" id="SSF49777">
    <property type="entry name" value="PEBP-like"/>
    <property type="match status" value="1"/>
</dbReference>
<dbReference type="InterPro" id="IPR036610">
    <property type="entry name" value="PEBP-like_sf"/>
</dbReference>
<evidence type="ECO:0000313" key="3">
    <source>
        <dbReference type="EMBL" id="MDG3016936.1"/>
    </source>
</evidence>